<dbReference type="GeneID" id="42101606"/>
<dbReference type="KEGG" id="nmo:Nmlp_2931"/>
<dbReference type="eggNOG" id="arCOG04626">
    <property type="taxonomic scope" value="Archaea"/>
</dbReference>
<evidence type="ECO:0000313" key="4">
    <source>
        <dbReference type="Proteomes" id="UP000011867"/>
    </source>
</evidence>
<feature type="domain" description="Transcriptional regulator TbsP-like C-terminal" evidence="2">
    <location>
        <begin position="142"/>
        <end position="259"/>
    </location>
</feature>
<dbReference type="EMBL" id="HF582854">
    <property type="protein sequence ID" value="CCQ37081.1"/>
    <property type="molecule type" value="Genomic_DNA"/>
</dbReference>
<dbReference type="HOGENOM" id="CLU_078972_0_0_2"/>
<keyword evidence="4" id="KW-1185">Reference proteome</keyword>
<dbReference type="Pfam" id="PF19138">
    <property type="entry name" value="TbsP_N"/>
    <property type="match status" value="1"/>
</dbReference>
<gene>
    <name evidence="3" type="ordered locus">Nmlp_2931</name>
</gene>
<dbReference type="InterPro" id="IPR043859">
    <property type="entry name" value="TbsP-like_N"/>
</dbReference>
<dbReference type="AlphaFoldDB" id="M1XS16"/>
<name>M1XS16_NATM8</name>
<sequence length="271" mass="29664">MSAPEASNIGVAAMRSLLTDATDPLYVLRPAPATLELLVQAADADAPLLHILASKDDLRTVRRRFRLASSIAELSSQDQLTLTAATPAGRGTVLVTDETAHSIAHIDNERLLFEASSTPESLLEACRQHHKAESFDLRTPAWGKVSETLVESFNTDVKNDFRFAIQEWTKTVDEPVLDTPEIALLVAGTHDLLFDDLLRWGEELSLASKETFNRVKTAWVENGILTSEKVPIGGGRSQLRLTLTDEYAALSTVELLNKANEVVACRGNIAY</sequence>
<feature type="domain" description="Transcriptional regulator TbsP N-terminal" evidence="1">
    <location>
        <begin position="13"/>
        <end position="140"/>
    </location>
</feature>
<protein>
    <submittedName>
        <fullName evidence="3">Uncharacterized protein</fullName>
    </submittedName>
</protein>
<dbReference type="Proteomes" id="UP000011867">
    <property type="component" value="Chromosome"/>
</dbReference>
<dbReference type="InterPro" id="IPR056163">
    <property type="entry name" value="TbsP_C"/>
</dbReference>
<reference evidence="3 4" key="1">
    <citation type="journal article" date="2013" name="Genome Announc.">
        <title>Genome of the haloarchaeon Natronomonas moolapensis, a neutrophilic member of a previously haloalkaliphilic genus.</title>
        <authorList>
            <person name="Dyall-Smith M.L."/>
            <person name="Pfeiffer F."/>
            <person name="Oberwinkler T."/>
            <person name="Klee K."/>
            <person name="Rampp M."/>
            <person name="Palm P."/>
            <person name="Gross K."/>
            <person name="Schuster S.C."/>
            <person name="Oesterhelt D."/>
        </authorList>
    </citation>
    <scope>NUCLEOTIDE SEQUENCE [LARGE SCALE GENOMIC DNA]</scope>
    <source>
        <strain evidence="4">DSM 18674 / JCM 14361 / 8.8.11</strain>
    </source>
</reference>
<accession>M1XS16</accession>
<evidence type="ECO:0000259" key="2">
    <source>
        <dbReference type="Pfam" id="PF23336"/>
    </source>
</evidence>
<proteinExistence type="predicted"/>
<organism evidence="3 4">
    <name type="scientific">Natronomonas moolapensis (strain DSM 18674 / CECT 7526 / JCM 14361 / 8.8.11)</name>
    <dbReference type="NCBI Taxonomy" id="268739"/>
    <lineage>
        <taxon>Archaea</taxon>
        <taxon>Methanobacteriati</taxon>
        <taxon>Methanobacteriota</taxon>
        <taxon>Stenosarchaea group</taxon>
        <taxon>Halobacteria</taxon>
        <taxon>Halobacteriales</taxon>
        <taxon>Natronomonadaceae</taxon>
        <taxon>Natronomonas</taxon>
    </lineage>
</organism>
<evidence type="ECO:0000313" key="3">
    <source>
        <dbReference type="EMBL" id="CCQ37081.1"/>
    </source>
</evidence>
<dbReference type="Pfam" id="PF23336">
    <property type="entry name" value="HTH_TbsP_C"/>
    <property type="match status" value="1"/>
</dbReference>
<evidence type="ECO:0000259" key="1">
    <source>
        <dbReference type="Pfam" id="PF19138"/>
    </source>
</evidence>
<dbReference type="RefSeq" id="WP_015409835.1">
    <property type="nucleotide sequence ID" value="NC_020388.1"/>
</dbReference>